<dbReference type="InterPro" id="IPR003959">
    <property type="entry name" value="ATPase_AAA_core"/>
</dbReference>
<dbReference type="GO" id="GO:0003688">
    <property type="term" value="F:DNA replication origin binding"/>
    <property type="evidence" value="ECO:0007669"/>
    <property type="project" value="TreeGrafter"/>
</dbReference>
<dbReference type="GeneID" id="14870982"/>
<dbReference type="GO" id="GO:0005664">
    <property type="term" value="C:nuclear origin of replication recognition complex"/>
    <property type="evidence" value="ECO:0007669"/>
    <property type="project" value="TreeGrafter"/>
</dbReference>
<dbReference type="RefSeq" id="XP_004357329.1">
    <property type="nucleotide sequence ID" value="XM_004357273.1"/>
</dbReference>
<keyword evidence="4 6" id="KW-0238">DNA-binding</keyword>
<evidence type="ECO:0000256" key="1">
    <source>
        <dbReference type="ARBA" id="ARBA00004123"/>
    </source>
</evidence>
<feature type="compositionally biased region" description="Low complexity" evidence="7">
    <location>
        <begin position="47"/>
        <end position="77"/>
    </location>
</feature>
<keyword evidence="5 6" id="KW-0539">Nucleus</keyword>
<dbReference type="InterPro" id="IPR027417">
    <property type="entry name" value="P-loop_NTPase"/>
</dbReference>
<name>F4PZV3_CACFS</name>
<comment type="similarity">
    <text evidence="2 6">Belongs to the ORC1 family.</text>
</comment>
<dbReference type="STRING" id="1054147.F4PZV3"/>
<accession>F4PZV3</accession>
<dbReference type="KEGG" id="dfa:DFA_02606"/>
<dbReference type="Pfam" id="PF00004">
    <property type="entry name" value="AAA"/>
    <property type="match status" value="1"/>
</dbReference>
<evidence type="ECO:0000259" key="8">
    <source>
        <dbReference type="SMART" id="SM00382"/>
    </source>
</evidence>
<feature type="domain" description="AAA+ ATPase" evidence="8">
    <location>
        <begin position="390"/>
        <end position="545"/>
    </location>
</feature>
<keyword evidence="6" id="KW-0067">ATP-binding</keyword>
<dbReference type="AlphaFoldDB" id="F4PZV3"/>
<dbReference type="GO" id="GO:0005524">
    <property type="term" value="F:ATP binding"/>
    <property type="evidence" value="ECO:0007669"/>
    <property type="project" value="UniProtKB-KW"/>
</dbReference>
<proteinExistence type="inferred from homology"/>
<sequence>MKHNISDAGNEYGGDIDNHSISSLSPTSQRQRRRKRTKRASFTKDTNNVNNNNNNNNNNNSVSMNDISNSSNNILSSPETKSTLHKLKIDKALAPRNINSPLLPVNIHNTISPIVSKKNNNNNSNIISPIPKINNDDDDDESSFINEPSIIKFNLVDESRQDLEDEQHDLGLRELSISDVNSDSKDDDDDDVEAGDSSSDESDGIQIGNAPEEDDGDNEKKEEIVQPIVQPTVPRKKPAYLEDDEESSFEYDDDSFDEDSVDCRDAAEGLSKNQIPKALSDGEDTDSDEYNIDVDDPKRKIAGFNYAIVSLQEEESIPNSDTSQLYNEDFEEDSLLLEGAPDQNIPDTVFSRARKNLHIGTVPDKLPGREKEIKKLYSTLQSRLMDVNGTGQCIYIAGMPGTGKTSTVKEVIRMMQKEGKGKKGMEFEFAELNCMDLNDPHQLYIALYKKLVKKKIKHKLSVSRAMDLLQNFLAPKNTRKKIFRIVLVDEFDQLLTKHQTVIYHLFDWPRRTKSYLIVIAVANTMNLPDALLPRVKSRLGNFRIPFQSYTTSQISTIMNSRLDDLEAFDDEAIELCAKKVAGFCGDARRALEICRLAAEVAEVEWNEKIAKRKEKAENGGKPFREPPQLVKIQHIETVLEMFMSPTTNIIRECCFVEKNGDKLGSIQADFGNRLRS</sequence>
<feature type="region of interest" description="Disordered" evidence="7">
    <location>
        <begin position="168"/>
        <end position="291"/>
    </location>
</feature>
<dbReference type="InterPro" id="IPR050311">
    <property type="entry name" value="ORC1/CDC6"/>
</dbReference>
<feature type="compositionally biased region" description="Acidic residues" evidence="7">
    <location>
        <begin position="241"/>
        <end position="260"/>
    </location>
</feature>
<feature type="compositionally biased region" description="Basic residues" evidence="7">
    <location>
        <begin position="30"/>
        <end position="41"/>
    </location>
</feature>
<keyword evidence="3 6" id="KW-0235">DNA replication</keyword>
<dbReference type="Gene3D" id="3.40.50.300">
    <property type="entry name" value="P-loop containing nucleotide triphosphate hydrolases"/>
    <property type="match status" value="1"/>
</dbReference>
<dbReference type="Pfam" id="PF22606">
    <property type="entry name" value="Cdc6-ORC-like_ATPase_lid"/>
    <property type="match status" value="1"/>
</dbReference>
<comment type="function">
    <text evidence="6">Component of the origin recognition complex (ORC) that binds origins of replication. DNA-binding is ATP-dependent, however specific DNA sequences that define origins of replication have not been identified so far. ORC is required to assemble the pre-replication complex necessary to initiate DNA replication.</text>
</comment>
<comment type="subunit">
    <text evidence="6">ORC is composed of six subunits.</text>
</comment>
<dbReference type="GO" id="GO:0016887">
    <property type="term" value="F:ATP hydrolysis activity"/>
    <property type="evidence" value="ECO:0007669"/>
    <property type="project" value="InterPro"/>
</dbReference>
<comment type="subcellular location">
    <subcellularLocation>
        <location evidence="1 6">Nucleus</location>
    </subcellularLocation>
</comment>
<gene>
    <name evidence="9" type="primary">orcA</name>
    <name evidence="9" type="ORF">DFA_02606</name>
</gene>
<dbReference type="SUPFAM" id="SSF52540">
    <property type="entry name" value="P-loop containing nucleoside triphosphate hydrolases"/>
    <property type="match status" value="1"/>
</dbReference>
<dbReference type="InterPro" id="IPR003593">
    <property type="entry name" value="AAA+_ATPase"/>
</dbReference>
<dbReference type="GO" id="GO:0033314">
    <property type="term" value="P:mitotic DNA replication checkpoint signaling"/>
    <property type="evidence" value="ECO:0007669"/>
    <property type="project" value="TreeGrafter"/>
</dbReference>
<dbReference type="EMBL" id="GL883017">
    <property type="protein sequence ID" value="EGG18867.1"/>
    <property type="molecule type" value="Genomic_DNA"/>
</dbReference>
<feature type="region of interest" description="Disordered" evidence="7">
    <location>
        <begin position="1"/>
        <end position="78"/>
    </location>
</feature>
<organism evidence="9 10">
    <name type="scientific">Cavenderia fasciculata</name>
    <name type="common">Slime mold</name>
    <name type="synonym">Dictyostelium fasciculatum</name>
    <dbReference type="NCBI Taxonomy" id="261658"/>
    <lineage>
        <taxon>Eukaryota</taxon>
        <taxon>Amoebozoa</taxon>
        <taxon>Evosea</taxon>
        <taxon>Eumycetozoa</taxon>
        <taxon>Dictyostelia</taxon>
        <taxon>Acytosteliales</taxon>
        <taxon>Cavenderiaceae</taxon>
        <taxon>Cavenderia</taxon>
    </lineage>
</organism>
<dbReference type="CDD" id="cd00009">
    <property type="entry name" value="AAA"/>
    <property type="match status" value="1"/>
</dbReference>
<evidence type="ECO:0000256" key="7">
    <source>
        <dbReference type="SAM" id="MobiDB-lite"/>
    </source>
</evidence>
<evidence type="ECO:0000256" key="5">
    <source>
        <dbReference type="ARBA" id="ARBA00023242"/>
    </source>
</evidence>
<feature type="compositionally biased region" description="Low complexity" evidence="7">
    <location>
        <begin position="114"/>
        <end position="133"/>
    </location>
</feature>
<dbReference type="PANTHER" id="PTHR10763">
    <property type="entry name" value="CELL DIVISION CONTROL PROTEIN 6-RELATED"/>
    <property type="match status" value="1"/>
</dbReference>
<keyword evidence="6" id="KW-0547">Nucleotide-binding</keyword>
<dbReference type="Proteomes" id="UP000007797">
    <property type="component" value="Unassembled WGS sequence"/>
</dbReference>
<evidence type="ECO:0000256" key="3">
    <source>
        <dbReference type="ARBA" id="ARBA00022705"/>
    </source>
</evidence>
<dbReference type="GO" id="GO:0006270">
    <property type="term" value="P:DNA replication initiation"/>
    <property type="evidence" value="ECO:0007669"/>
    <property type="project" value="TreeGrafter"/>
</dbReference>
<evidence type="ECO:0000256" key="2">
    <source>
        <dbReference type="ARBA" id="ARBA00008398"/>
    </source>
</evidence>
<feature type="region of interest" description="Disordered" evidence="7">
    <location>
        <begin position="114"/>
        <end position="144"/>
    </location>
</feature>
<dbReference type="OrthoDB" id="1926878at2759"/>
<evidence type="ECO:0000256" key="4">
    <source>
        <dbReference type="ARBA" id="ARBA00023125"/>
    </source>
</evidence>
<dbReference type="PANTHER" id="PTHR10763:SF23">
    <property type="entry name" value="ORIGIN RECOGNITION COMPLEX SUBUNIT 1"/>
    <property type="match status" value="1"/>
</dbReference>
<reference evidence="10" key="1">
    <citation type="journal article" date="2011" name="Genome Res.">
        <title>Phylogeny-wide analysis of social amoeba genomes highlights ancient origins for complex intercellular communication.</title>
        <authorList>
            <person name="Heidel A.J."/>
            <person name="Lawal H.M."/>
            <person name="Felder M."/>
            <person name="Schilde C."/>
            <person name="Helps N.R."/>
            <person name="Tunggal B."/>
            <person name="Rivero F."/>
            <person name="John U."/>
            <person name="Schleicher M."/>
            <person name="Eichinger L."/>
            <person name="Platzer M."/>
            <person name="Noegel A.A."/>
            <person name="Schaap P."/>
            <person name="Gloeckner G."/>
        </authorList>
    </citation>
    <scope>NUCLEOTIDE SEQUENCE [LARGE SCALE GENOMIC DNA]</scope>
    <source>
        <strain evidence="10">SH3</strain>
    </source>
</reference>
<evidence type="ECO:0000313" key="9">
    <source>
        <dbReference type="EMBL" id="EGG18867.1"/>
    </source>
</evidence>
<feature type="compositionally biased region" description="Acidic residues" evidence="7">
    <location>
        <begin position="185"/>
        <end position="203"/>
    </location>
</feature>
<dbReference type="SMART" id="SM00382">
    <property type="entry name" value="AAA"/>
    <property type="match status" value="1"/>
</dbReference>
<feature type="compositionally biased region" description="Polar residues" evidence="7">
    <location>
        <begin position="19"/>
        <end position="28"/>
    </location>
</feature>
<dbReference type="InterPro" id="IPR054425">
    <property type="entry name" value="Cdc6_ORC1-like_ATPase_lid"/>
</dbReference>
<evidence type="ECO:0000313" key="10">
    <source>
        <dbReference type="Proteomes" id="UP000007797"/>
    </source>
</evidence>
<feature type="compositionally biased region" description="Acidic residues" evidence="7">
    <location>
        <begin position="281"/>
        <end position="291"/>
    </location>
</feature>
<protein>
    <recommendedName>
        <fullName evidence="6">Origin recognition complex subunit 1</fullName>
    </recommendedName>
</protein>
<keyword evidence="10" id="KW-1185">Reference proteome</keyword>
<evidence type="ECO:0000256" key="6">
    <source>
        <dbReference type="RuleBase" id="RU365058"/>
    </source>
</evidence>